<dbReference type="Pfam" id="PF00005">
    <property type="entry name" value="ABC_tran"/>
    <property type="match status" value="1"/>
</dbReference>
<dbReference type="Gene3D" id="3.40.50.300">
    <property type="entry name" value="P-loop containing nucleotide triphosphate hydrolases"/>
    <property type="match status" value="1"/>
</dbReference>
<dbReference type="PROSITE" id="PS00211">
    <property type="entry name" value="ABC_TRANSPORTER_1"/>
    <property type="match status" value="1"/>
</dbReference>
<evidence type="ECO:0000256" key="3">
    <source>
        <dbReference type="ARBA" id="ARBA00022741"/>
    </source>
</evidence>
<organism evidence="6 7">
    <name type="scientific">Ancylobacter novellus (strain ATCC 8093 / DSM 506 / JCM 20403 / CCM 1077 / IAM 12100 / NBRC 12443 / NCIMB 10456)</name>
    <name type="common">Starkeya novella</name>
    <dbReference type="NCBI Taxonomy" id="639283"/>
    <lineage>
        <taxon>Bacteria</taxon>
        <taxon>Pseudomonadati</taxon>
        <taxon>Pseudomonadota</taxon>
        <taxon>Alphaproteobacteria</taxon>
        <taxon>Hyphomicrobiales</taxon>
        <taxon>Xanthobacteraceae</taxon>
        <taxon>Ancylobacter</taxon>
    </lineage>
</organism>
<dbReference type="STRING" id="639283.Snov_1006"/>
<evidence type="ECO:0000256" key="4">
    <source>
        <dbReference type="ARBA" id="ARBA00022840"/>
    </source>
</evidence>
<dbReference type="PANTHER" id="PTHR24220:SF86">
    <property type="entry name" value="ABC TRANSPORTER ABCH.1"/>
    <property type="match status" value="1"/>
</dbReference>
<dbReference type="GO" id="GO:0016887">
    <property type="term" value="F:ATP hydrolysis activity"/>
    <property type="evidence" value="ECO:0007669"/>
    <property type="project" value="InterPro"/>
</dbReference>
<dbReference type="PANTHER" id="PTHR24220">
    <property type="entry name" value="IMPORT ATP-BINDING PROTEIN"/>
    <property type="match status" value="1"/>
</dbReference>
<keyword evidence="4" id="KW-0067">ATP-binding</keyword>
<keyword evidence="3" id="KW-0547">Nucleotide-binding</keyword>
<feature type="domain" description="ABC transporter" evidence="5">
    <location>
        <begin position="2"/>
        <end position="221"/>
    </location>
</feature>
<evidence type="ECO:0000259" key="5">
    <source>
        <dbReference type="PROSITE" id="PS50893"/>
    </source>
</evidence>
<keyword evidence="2" id="KW-0813">Transport</keyword>
<evidence type="ECO:0000256" key="2">
    <source>
        <dbReference type="ARBA" id="ARBA00022448"/>
    </source>
</evidence>
<dbReference type="InterPro" id="IPR017871">
    <property type="entry name" value="ABC_transporter-like_CS"/>
</dbReference>
<evidence type="ECO:0000313" key="7">
    <source>
        <dbReference type="Proteomes" id="UP000006633"/>
    </source>
</evidence>
<dbReference type="GO" id="GO:0005886">
    <property type="term" value="C:plasma membrane"/>
    <property type="evidence" value="ECO:0007669"/>
    <property type="project" value="TreeGrafter"/>
</dbReference>
<gene>
    <name evidence="6" type="ordered locus">Snov_1006</name>
</gene>
<dbReference type="CDD" id="cd03255">
    <property type="entry name" value="ABC_MJ0796_LolCDE_FtsE"/>
    <property type="match status" value="1"/>
</dbReference>
<protein>
    <submittedName>
        <fullName evidence="6">ABC transporter related protein</fullName>
    </submittedName>
</protein>
<proteinExistence type="inferred from homology"/>
<reference evidence="6 7" key="1">
    <citation type="journal article" date="2012" name="Stand. Genomic Sci.">
        <title>Complete genome sequence of the facultatively chemolithoautotrophic and methylotrophic alpha Proteobacterium Starkeya novella type strain (ATCC 8093(T)).</title>
        <authorList>
            <person name="Kappler U."/>
            <person name="Davenport K."/>
            <person name="Beatson S."/>
            <person name="Lucas S."/>
            <person name="Lapidus A."/>
            <person name="Copeland A."/>
            <person name="Berry K.W."/>
            <person name="Glavina Del Rio T."/>
            <person name="Hammon N."/>
            <person name="Dalin E."/>
            <person name="Tice H."/>
            <person name="Pitluck S."/>
            <person name="Richardson P."/>
            <person name="Bruce D."/>
            <person name="Goodwin L.A."/>
            <person name="Han C."/>
            <person name="Tapia R."/>
            <person name="Detter J.C."/>
            <person name="Chang Y.J."/>
            <person name="Jeffries C.D."/>
            <person name="Land M."/>
            <person name="Hauser L."/>
            <person name="Kyrpides N.C."/>
            <person name="Goker M."/>
            <person name="Ivanova N."/>
            <person name="Klenk H.P."/>
            <person name="Woyke T."/>
        </authorList>
    </citation>
    <scope>NUCLEOTIDE SEQUENCE [LARGE SCALE GENOMIC DNA]</scope>
    <source>
        <strain evidence="7">ATCC 8093 / DSM 506 / JCM 20403 / CCM 1077 / IAM 12100 / NBRC 12443 / NCIMB 10456</strain>
    </source>
</reference>
<evidence type="ECO:0000313" key="6">
    <source>
        <dbReference type="EMBL" id="ADH88328.1"/>
    </source>
</evidence>
<dbReference type="AlphaFoldDB" id="D7A6V4"/>
<comment type="similarity">
    <text evidence="1">Belongs to the ABC transporter superfamily.</text>
</comment>
<dbReference type="InterPro" id="IPR015854">
    <property type="entry name" value="ABC_transpr_LolD-like"/>
</dbReference>
<dbReference type="GO" id="GO:0022857">
    <property type="term" value="F:transmembrane transporter activity"/>
    <property type="evidence" value="ECO:0007669"/>
    <property type="project" value="TreeGrafter"/>
</dbReference>
<dbReference type="InterPro" id="IPR017911">
    <property type="entry name" value="MacB-like_ATP-bd"/>
</dbReference>
<dbReference type="GO" id="GO:0005524">
    <property type="term" value="F:ATP binding"/>
    <property type="evidence" value="ECO:0007669"/>
    <property type="project" value="UniProtKB-KW"/>
</dbReference>
<dbReference type="PROSITE" id="PS50893">
    <property type="entry name" value="ABC_TRANSPORTER_2"/>
    <property type="match status" value="1"/>
</dbReference>
<dbReference type="SUPFAM" id="SSF52540">
    <property type="entry name" value="P-loop containing nucleoside triphosphate hydrolases"/>
    <property type="match status" value="1"/>
</dbReference>
<keyword evidence="7" id="KW-1185">Reference proteome</keyword>
<dbReference type="InterPro" id="IPR027417">
    <property type="entry name" value="P-loop_NTPase"/>
</dbReference>
<dbReference type="OrthoDB" id="9802264at2"/>
<evidence type="ECO:0000256" key="1">
    <source>
        <dbReference type="ARBA" id="ARBA00005417"/>
    </source>
</evidence>
<dbReference type="eggNOG" id="COG1136">
    <property type="taxonomic scope" value="Bacteria"/>
</dbReference>
<dbReference type="InterPro" id="IPR003593">
    <property type="entry name" value="AAA+_ATPase"/>
</dbReference>
<name>D7A6V4_ANCN5</name>
<dbReference type="Proteomes" id="UP000006633">
    <property type="component" value="Chromosome"/>
</dbReference>
<dbReference type="HOGENOM" id="CLU_000604_1_22_5"/>
<dbReference type="KEGG" id="sno:Snov_1006"/>
<dbReference type="InterPro" id="IPR003439">
    <property type="entry name" value="ABC_transporter-like_ATP-bd"/>
</dbReference>
<dbReference type="SMART" id="SM00382">
    <property type="entry name" value="AAA"/>
    <property type="match status" value="1"/>
</dbReference>
<sequence length="222" mass="23497">MLACRGLMKRYETDRGSVDAIRGIDLDVGSGRYAALVGRSGSGKSSLLAMIGGLSRPTAGQVLIDGTDIWALSDSALAAFRSAQVGYVFQFASLLPSLNAIENVALPARLAGVRRQGDILDAAAGLLADVGLDNHFDALPSELSSGEQRRVAIARALMNAPKLLLADEPTSDLDERSEREIMALLLDLNRRRGTTLLLVTHSLALAAEAEPVFQMLDGTLAP</sequence>
<accession>D7A6V4</accession>
<dbReference type="EMBL" id="CP002026">
    <property type="protein sequence ID" value="ADH88328.1"/>
    <property type="molecule type" value="Genomic_DNA"/>
</dbReference>